<dbReference type="CDD" id="cd06222">
    <property type="entry name" value="RNase_H_like"/>
    <property type="match status" value="1"/>
</dbReference>
<dbReference type="Proteomes" id="UP001141806">
    <property type="component" value="Unassembled WGS sequence"/>
</dbReference>
<dbReference type="Pfam" id="PF13456">
    <property type="entry name" value="RVT_3"/>
    <property type="match status" value="1"/>
</dbReference>
<organism evidence="2 3">
    <name type="scientific">Protea cynaroides</name>
    <dbReference type="NCBI Taxonomy" id="273540"/>
    <lineage>
        <taxon>Eukaryota</taxon>
        <taxon>Viridiplantae</taxon>
        <taxon>Streptophyta</taxon>
        <taxon>Embryophyta</taxon>
        <taxon>Tracheophyta</taxon>
        <taxon>Spermatophyta</taxon>
        <taxon>Magnoliopsida</taxon>
        <taxon>Proteales</taxon>
        <taxon>Proteaceae</taxon>
        <taxon>Protea</taxon>
    </lineage>
</organism>
<dbReference type="PANTHER" id="PTHR47074:SF11">
    <property type="entry name" value="REVERSE TRANSCRIPTASE-LIKE PROTEIN"/>
    <property type="match status" value="1"/>
</dbReference>
<name>A0A9Q0JZT4_9MAGN</name>
<proteinExistence type="predicted"/>
<evidence type="ECO:0000313" key="2">
    <source>
        <dbReference type="EMBL" id="KAJ4958594.1"/>
    </source>
</evidence>
<protein>
    <recommendedName>
        <fullName evidence="1">RNase H type-1 domain-containing protein</fullName>
    </recommendedName>
</protein>
<comment type="caution">
    <text evidence="2">The sequence shown here is derived from an EMBL/GenBank/DDBJ whole genome shotgun (WGS) entry which is preliminary data.</text>
</comment>
<sequence>MDVEDVAIERKPLCTFFFTAILPKLSGLDHHSRTKFQILRTLKSMIVSELGPFFLTFESSSKGYLQFGNLPRSHQDASSRQDHECWWIPPPSDYIKINTDASPTSNSSTYGLGFIFRDHNGTGIKAASISKHFESVKVGEALATRAAVVSMLEDGISNIHLQSDKLEIIQLLQNRNSVSELQ</sequence>
<keyword evidence="3" id="KW-1185">Reference proteome</keyword>
<dbReference type="PANTHER" id="PTHR47074">
    <property type="entry name" value="BNAC02G40300D PROTEIN"/>
    <property type="match status" value="1"/>
</dbReference>
<dbReference type="InterPro" id="IPR044730">
    <property type="entry name" value="RNase_H-like_dom_plant"/>
</dbReference>
<dbReference type="InterPro" id="IPR002156">
    <property type="entry name" value="RNaseH_domain"/>
</dbReference>
<dbReference type="InterPro" id="IPR012337">
    <property type="entry name" value="RNaseH-like_sf"/>
</dbReference>
<dbReference type="SUPFAM" id="SSF53098">
    <property type="entry name" value="Ribonuclease H-like"/>
    <property type="match status" value="1"/>
</dbReference>
<dbReference type="InterPro" id="IPR052929">
    <property type="entry name" value="RNase_H-like_EbsB-rel"/>
</dbReference>
<dbReference type="OrthoDB" id="1906820at2759"/>
<reference evidence="2" key="1">
    <citation type="journal article" date="2023" name="Plant J.">
        <title>The genome of the king protea, Protea cynaroides.</title>
        <authorList>
            <person name="Chang J."/>
            <person name="Duong T.A."/>
            <person name="Schoeman C."/>
            <person name="Ma X."/>
            <person name="Roodt D."/>
            <person name="Barker N."/>
            <person name="Li Z."/>
            <person name="Van de Peer Y."/>
            <person name="Mizrachi E."/>
        </authorList>
    </citation>
    <scope>NUCLEOTIDE SEQUENCE</scope>
    <source>
        <tissue evidence="2">Young leaves</tissue>
    </source>
</reference>
<evidence type="ECO:0000259" key="1">
    <source>
        <dbReference type="Pfam" id="PF13456"/>
    </source>
</evidence>
<accession>A0A9Q0JZT4</accession>
<gene>
    <name evidence="2" type="ORF">NE237_025705</name>
</gene>
<feature type="domain" description="RNase H type-1" evidence="1">
    <location>
        <begin position="98"/>
        <end position="177"/>
    </location>
</feature>
<dbReference type="GO" id="GO:0003676">
    <property type="term" value="F:nucleic acid binding"/>
    <property type="evidence" value="ECO:0007669"/>
    <property type="project" value="InterPro"/>
</dbReference>
<dbReference type="Gene3D" id="3.30.420.10">
    <property type="entry name" value="Ribonuclease H-like superfamily/Ribonuclease H"/>
    <property type="match status" value="1"/>
</dbReference>
<evidence type="ECO:0000313" key="3">
    <source>
        <dbReference type="Proteomes" id="UP001141806"/>
    </source>
</evidence>
<dbReference type="InterPro" id="IPR036397">
    <property type="entry name" value="RNaseH_sf"/>
</dbReference>
<dbReference type="EMBL" id="JAMYWD010000010">
    <property type="protein sequence ID" value="KAJ4958594.1"/>
    <property type="molecule type" value="Genomic_DNA"/>
</dbReference>
<dbReference type="AlphaFoldDB" id="A0A9Q0JZT4"/>
<dbReference type="GO" id="GO:0004523">
    <property type="term" value="F:RNA-DNA hybrid ribonuclease activity"/>
    <property type="evidence" value="ECO:0007669"/>
    <property type="project" value="InterPro"/>
</dbReference>